<comment type="subcellular location">
    <subcellularLocation>
        <location evidence="1">Cell membrane</location>
        <topology evidence="1">Multi-pass membrane protein</topology>
    </subcellularLocation>
</comment>
<proteinExistence type="evidence at transcript level"/>
<dbReference type="GO" id="GO:0004984">
    <property type="term" value="F:olfactory receptor activity"/>
    <property type="evidence" value="ECO:0007669"/>
    <property type="project" value="InterPro"/>
</dbReference>
<sequence length="204" mass="24196">MYNFGAWLFVVYFMMEIRSHKNALIRTISVIDRIPLRRRRIPARDGNFDARYRALLSCYDHYISITKFAEDLSYCYRWFFQSFVLCTSAVLPILGYLIIVEVKNISLATRFLVHALVFIPHLYLFCFIGHGFMNLKTEFRYGIYANINWYAYPLDFQKTLLIMFAVTHNEVRLKYGVKYVASFELFANILKSSYSYTNLLLKVN</sequence>
<dbReference type="EMBL" id="KU133794">
    <property type="protein sequence ID" value="ALV87619.1"/>
    <property type="molecule type" value="mRNA"/>
</dbReference>
<dbReference type="PANTHER" id="PTHR21137:SF35">
    <property type="entry name" value="ODORANT RECEPTOR 19A-RELATED"/>
    <property type="match status" value="1"/>
</dbReference>
<evidence type="ECO:0000256" key="5">
    <source>
        <dbReference type="ARBA" id="ARBA00022725"/>
    </source>
</evidence>
<evidence type="ECO:0000256" key="7">
    <source>
        <dbReference type="ARBA" id="ARBA00023136"/>
    </source>
</evidence>
<organism evidence="11">
    <name type="scientific">Drosicha corpulenta</name>
    <dbReference type="NCBI Taxonomy" id="535978"/>
    <lineage>
        <taxon>Eukaryota</taxon>
        <taxon>Metazoa</taxon>
        <taxon>Ecdysozoa</taxon>
        <taxon>Arthropoda</taxon>
        <taxon>Hexapoda</taxon>
        <taxon>Insecta</taxon>
        <taxon>Pterygota</taxon>
        <taxon>Neoptera</taxon>
        <taxon>Paraneoptera</taxon>
        <taxon>Hemiptera</taxon>
        <taxon>Sternorrhyncha</taxon>
        <taxon>Coccoidea</taxon>
        <taxon>Monophlebidae</taxon>
        <taxon>Drosicha</taxon>
    </lineage>
</organism>
<evidence type="ECO:0000256" key="3">
    <source>
        <dbReference type="ARBA" id="ARBA00022606"/>
    </source>
</evidence>
<keyword evidence="7 10" id="KW-0472">Membrane</keyword>
<dbReference type="GO" id="GO:0005549">
    <property type="term" value="F:odorant binding"/>
    <property type="evidence" value="ECO:0007669"/>
    <property type="project" value="InterPro"/>
</dbReference>
<feature type="transmembrane region" description="Helical" evidence="10">
    <location>
        <begin position="78"/>
        <end position="99"/>
    </location>
</feature>
<keyword evidence="8 11" id="KW-0675">Receptor</keyword>
<keyword evidence="5" id="KW-0552">Olfaction</keyword>
<evidence type="ECO:0000256" key="4">
    <source>
        <dbReference type="ARBA" id="ARBA00022692"/>
    </source>
</evidence>
<dbReference type="Pfam" id="PF02949">
    <property type="entry name" value="7tm_6"/>
    <property type="match status" value="1"/>
</dbReference>
<keyword evidence="2" id="KW-1003">Cell membrane</keyword>
<evidence type="ECO:0000256" key="10">
    <source>
        <dbReference type="SAM" id="Phobius"/>
    </source>
</evidence>
<keyword evidence="6 10" id="KW-1133">Transmembrane helix</keyword>
<keyword evidence="4 10" id="KW-0812">Transmembrane</keyword>
<keyword evidence="9" id="KW-0807">Transducer</keyword>
<evidence type="ECO:0000256" key="8">
    <source>
        <dbReference type="ARBA" id="ARBA00023170"/>
    </source>
</evidence>
<evidence type="ECO:0000256" key="2">
    <source>
        <dbReference type="ARBA" id="ARBA00022475"/>
    </source>
</evidence>
<evidence type="ECO:0000256" key="1">
    <source>
        <dbReference type="ARBA" id="ARBA00004651"/>
    </source>
</evidence>
<dbReference type="GO" id="GO:0005886">
    <property type="term" value="C:plasma membrane"/>
    <property type="evidence" value="ECO:0007669"/>
    <property type="project" value="UniProtKB-SubCell"/>
</dbReference>
<dbReference type="PANTHER" id="PTHR21137">
    <property type="entry name" value="ODORANT RECEPTOR"/>
    <property type="match status" value="1"/>
</dbReference>
<reference evidence="11" key="1">
    <citation type="submission" date="2015-11" db="EMBL/GenBank/DDBJ databases">
        <title>Identification of candidate chemosensory genes in the antennal transcriptome of Drosicha corpulenta (Kuwana).</title>
        <authorList>
            <person name="Zhang Y."/>
            <person name="Gao Q."/>
            <person name="Xie Y."/>
        </authorList>
    </citation>
    <scope>NUCLEOTIDE SEQUENCE</scope>
</reference>
<evidence type="ECO:0000313" key="11">
    <source>
        <dbReference type="EMBL" id="ALV87619.1"/>
    </source>
</evidence>
<dbReference type="InterPro" id="IPR004117">
    <property type="entry name" value="7tm6_olfct_rcpt"/>
</dbReference>
<feature type="transmembrane region" description="Helical" evidence="10">
    <location>
        <begin position="111"/>
        <end position="133"/>
    </location>
</feature>
<keyword evidence="3" id="KW-0716">Sensory transduction</keyword>
<dbReference type="GO" id="GO:0007165">
    <property type="term" value="P:signal transduction"/>
    <property type="evidence" value="ECO:0007669"/>
    <property type="project" value="UniProtKB-KW"/>
</dbReference>
<accession>A0A0U3SYJ8</accession>
<evidence type="ECO:0000256" key="9">
    <source>
        <dbReference type="ARBA" id="ARBA00023224"/>
    </source>
</evidence>
<evidence type="ECO:0000256" key="6">
    <source>
        <dbReference type="ARBA" id="ARBA00022989"/>
    </source>
</evidence>
<protein>
    <submittedName>
        <fullName evidence="11">Odorant receptor 4</fullName>
    </submittedName>
</protein>
<dbReference type="AlphaFoldDB" id="A0A0U3SYJ8"/>
<name>A0A0U3SYJ8_9HEMI</name>